<keyword evidence="8" id="KW-1185">Reference proteome</keyword>
<comment type="subcellular location">
    <subcellularLocation>
        <location evidence="1">Secreted</location>
    </subcellularLocation>
</comment>
<dbReference type="InterPro" id="IPR036048">
    <property type="entry name" value="Interleukin_8-like_sf"/>
</dbReference>
<dbReference type="SUPFAM" id="SSF54117">
    <property type="entry name" value="Interleukin 8-like chemokines"/>
    <property type="match status" value="1"/>
</dbReference>
<dbReference type="InterPro" id="IPR039809">
    <property type="entry name" value="Chemokine_b/g/d"/>
</dbReference>
<evidence type="ECO:0000256" key="1">
    <source>
        <dbReference type="ARBA" id="ARBA00004613"/>
    </source>
</evidence>
<feature type="non-terminal residue" evidence="7">
    <location>
        <position position="1"/>
    </location>
</feature>
<evidence type="ECO:0000259" key="6">
    <source>
        <dbReference type="SMART" id="SM00199"/>
    </source>
</evidence>
<dbReference type="GO" id="GO:0005615">
    <property type="term" value="C:extracellular space"/>
    <property type="evidence" value="ECO:0007669"/>
    <property type="project" value="UniProtKB-KW"/>
</dbReference>
<keyword evidence="2" id="KW-0202">Cytokine</keyword>
<dbReference type="CDD" id="cd00169">
    <property type="entry name" value="Chemokine"/>
    <property type="match status" value="1"/>
</dbReference>
<dbReference type="SMART" id="SM00199">
    <property type="entry name" value="SCY"/>
    <property type="match status" value="1"/>
</dbReference>
<comment type="caution">
    <text evidence="7">The sequence shown here is derived from an EMBL/GenBank/DDBJ whole genome shotgun (WGS) entry which is preliminary data.</text>
</comment>
<sequence>MKVFYLALLTVLLAALWTGSQGVSFRSSYGPCCYKEMIIRQKIPIFLIRSYQETSSHCSRKAVRVELRKGRKFCVDPEADWFRQYQQQQEMTRRTS</sequence>
<gene>
    <name evidence="7" type="primary">Ccl5_0</name>
    <name evidence="7" type="ORF">ARDKOR_R08064</name>
</gene>
<keyword evidence="4 5" id="KW-0732">Signal</keyword>
<proteinExistence type="predicted"/>
<feature type="signal peptide" evidence="5">
    <location>
        <begin position="1"/>
        <end position="22"/>
    </location>
</feature>
<feature type="domain" description="Chemokine interleukin-8-like" evidence="6">
    <location>
        <begin position="29"/>
        <end position="89"/>
    </location>
</feature>
<feature type="non-terminal residue" evidence="7">
    <location>
        <position position="96"/>
    </location>
</feature>
<dbReference type="PANTHER" id="PTHR12015">
    <property type="entry name" value="SMALL INDUCIBLE CYTOKINE A"/>
    <property type="match status" value="1"/>
</dbReference>
<feature type="chain" id="PRO_5029574502" evidence="5">
    <location>
        <begin position="23"/>
        <end position="96"/>
    </location>
</feature>
<dbReference type="GO" id="GO:0006955">
    <property type="term" value="P:immune response"/>
    <property type="evidence" value="ECO:0007669"/>
    <property type="project" value="InterPro"/>
</dbReference>
<evidence type="ECO:0000313" key="7">
    <source>
        <dbReference type="EMBL" id="NXE27245.1"/>
    </source>
</evidence>
<dbReference type="Pfam" id="PF00048">
    <property type="entry name" value="IL8"/>
    <property type="match status" value="1"/>
</dbReference>
<dbReference type="GO" id="GO:0008009">
    <property type="term" value="F:chemokine activity"/>
    <property type="evidence" value="ECO:0007669"/>
    <property type="project" value="InterPro"/>
</dbReference>
<organism evidence="7 8">
    <name type="scientific">Ardeotis kori</name>
    <dbReference type="NCBI Taxonomy" id="89386"/>
    <lineage>
        <taxon>Eukaryota</taxon>
        <taxon>Metazoa</taxon>
        <taxon>Chordata</taxon>
        <taxon>Craniata</taxon>
        <taxon>Vertebrata</taxon>
        <taxon>Euteleostomi</taxon>
        <taxon>Archelosauria</taxon>
        <taxon>Archosauria</taxon>
        <taxon>Dinosauria</taxon>
        <taxon>Saurischia</taxon>
        <taxon>Theropoda</taxon>
        <taxon>Coelurosauria</taxon>
        <taxon>Aves</taxon>
        <taxon>Neognathae</taxon>
        <taxon>Neoaves</taxon>
        <taxon>Otidimorphae</taxon>
        <taxon>Otidiformes</taxon>
        <taxon>Otididae</taxon>
        <taxon>Ardeotis</taxon>
    </lineage>
</organism>
<protein>
    <submittedName>
        <fullName evidence="7">CCL5 protein</fullName>
    </submittedName>
</protein>
<dbReference type="InterPro" id="IPR001811">
    <property type="entry name" value="Chemokine_IL8-like_dom"/>
</dbReference>
<evidence type="ECO:0000313" key="8">
    <source>
        <dbReference type="Proteomes" id="UP000560386"/>
    </source>
</evidence>
<dbReference type="Gene3D" id="2.40.50.40">
    <property type="match status" value="1"/>
</dbReference>
<dbReference type="EMBL" id="VWPR01001428">
    <property type="protein sequence ID" value="NXE27245.1"/>
    <property type="molecule type" value="Genomic_DNA"/>
</dbReference>
<evidence type="ECO:0000256" key="2">
    <source>
        <dbReference type="ARBA" id="ARBA00022514"/>
    </source>
</evidence>
<reference evidence="7 8" key="1">
    <citation type="submission" date="2019-09" db="EMBL/GenBank/DDBJ databases">
        <title>Bird 10,000 Genomes (B10K) Project - Family phase.</title>
        <authorList>
            <person name="Zhang G."/>
        </authorList>
    </citation>
    <scope>NUCLEOTIDE SEQUENCE [LARGE SCALE GENOMIC DNA]</scope>
    <source>
        <strain evidence="7">B10K-CU-031-01</strain>
        <tissue evidence="7">Muscle</tissue>
    </source>
</reference>
<dbReference type="AlphaFoldDB" id="A0A7K8LID5"/>
<keyword evidence="3" id="KW-0964">Secreted</keyword>
<name>A0A7K8LID5_9AVES</name>
<evidence type="ECO:0000256" key="5">
    <source>
        <dbReference type="SAM" id="SignalP"/>
    </source>
</evidence>
<dbReference type="Proteomes" id="UP000560386">
    <property type="component" value="Unassembled WGS sequence"/>
</dbReference>
<evidence type="ECO:0000256" key="4">
    <source>
        <dbReference type="ARBA" id="ARBA00022729"/>
    </source>
</evidence>
<evidence type="ECO:0000256" key="3">
    <source>
        <dbReference type="ARBA" id="ARBA00022525"/>
    </source>
</evidence>
<dbReference type="PANTHER" id="PTHR12015:SF183">
    <property type="entry name" value="C-C MOTIF CHEMOKINE 3"/>
    <property type="match status" value="1"/>
</dbReference>
<accession>A0A7K8LID5</accession>